<sequence>MLDGEVPEEVETVWGFAVPTMPNGRRKWPEALRAMAVERIEAGASVREIAEEIGAHQSLVAVWVKNARPGDAEPTFFEVLPPTSAKPGRSARSNPPVADDAASCRVRLGDADIAIPPGYPAAHLTEILRAVRASALISPSGDIVAEVVFRT</sequence>
<dbReference type="SUPFAM" id="SSF48295">
    <property type="entry name" value="TrpR-like"/>
    <property type="match status" value="1"/>
</dbReference>
<reference evidence="1 2" key="1">
    <citation type="submission" date="2016-10" db="EMBL/GenBank/DDBJ databases">
        <authorList>
            <person name="de Groot N.N."/>
        </authorList>
    </citation>
    <scope>NUCLEOTIDE SEQUENCE [LARGE SCALE GENOMIC DNA]</scope>
    <source>
        <strain evidence="1 2">DSM 8512</strain>
    </source>
</reference>
<dbReference type="EMBL" id="FODE01000034">
    <property type="protein sequence ID" value="SEO09967.1"/>
    <property type="molecule type" value="Genomic_DNA"/>
</dbReference>
<dbReference type="Pfam" id="PF01527">
    <property type="entry name" value="HTH_Tnp_1"/>
    <property type="match status" value="1"/>
</dbReference>
<name>A0A1H8LXX8_9RHOB</name>
<gene>
    <name evidence="1" type="ORF">SAMN04489859_103451</name>
</gene>
<dbReference type="STRING" id="34002.SAMN04489859_103451"/>
<evidence type="ECO:0000313" key="2">
    <source>
        <dbReference type="Proteomes" id="UP000199054"/>
    </source>
</evidence>
<dbReference type="RefSeq" id="WP_090615939.1">
    <property type="nucleotide sequence ID" value="NZ_CP067126.1"/>
</dbReference>
<dbReference type="InterPro" id="IPR010921">
    <property type="entry name" value="Trp_repressor/repl_initiator"/>
</dbReference>
<accession>A0A1H8LXX8</accession>
<dbReference type="Proteomes" id="UP000199054">
    <property type="component" value="Unassembled WGS sequence"/>
</dbReference>
<dbReference type="AlphaFoldDB" id="A0A1H8LXX8"/>
<dbReference type="GO" id="GO:0004803">
    <property type="term" value="F:transposase activity"/>
    <property type="evidence" value="ECO:0007669"/>
    <property type="project" value="InterPro"/>
</dbReference>
<keyword evidence="2" id="KW-1185">Reference proteome</keyword>
<dbReference type="OrthoDB" id="7689902at2"/>
<dbReference type="InterPro" id="IPR002514">
    <property type="entry name" value="Transposase_8"/>
</dbReference>
<dbReference type="GO" id="GO:0043565">
    <property type="term" value="F:sequence-specific DNA binding"/>
    <property type="evidence" value="ECO:0007669"/>
    <property type="project" value="InterPro"/>
</dbReference>
<organism evidence="1 2">
    <name type="scientific">Paracoccus alcaliphilus</name>
    <dbReference type="NCBI Taxonomy" id="34002"/>
    <lineage>
        <taxon>Bacteria</taxon>
        <taxon>Pseudomonadati</taxon>
        <taxon>Pseudomonadota</taxon>
        <taxon>Alphaproteobacteria</taxon>
        <taxon>Rhodobacterales</taxon>
        <taxon>Paracoccaceae</taxon>
        <taxon>Paracoccus</taxon>
    </lineage>
</organism>
<evidence type="ECO:0000313" key="1">
    <source>
        <dbReference type="EMBL" id="SEO09967.1"/>
    </source>
</evidence>
<dbReference type="GO" id="GO:0006313">
    <property type="term" value="P:DNA transposition"/>
    <property type="evidence" value="ECO:0007669"/>
    <property type="project" value="InterPro"/>
</dbReference>
<proteinExistence type="predicted"/>
<protein>
    <submittedName>
        <fullName evidence="1">Transposase</fullName>
    </submittedName>
</protein>